<proteinExistence type="predicted"/>
<dbReference type="Proteomes" id="UP000298616">
    <property type="component" value="Chromosome"/>
</dbReference>
<dbReference type="RefSeq" id="WP_137092267.1">
    <property type="nucleotide sequence ID" value="NZ_CP028923.1"/>
</dbReference>
<keyword evidence="2" id="KW-1185">Reference proteome</keyword>
<name>A0A4D7JX18_9BACT</name>
<dbReference type="KEGG" id="fpf:DCC35_19030"/>
<evidence type="ECO:0000313" key="2">
    <source>
        <dbReference type="Proteomes" id="UP000298616"/>
    </source>
</evidence>
<sequence length="116" mass="13490">MTHEEITQHLSRIIDNIAQINSTVGTADYESFARNEQAKETVYNYLQEMGQAARELYNNSEEARELPVDTLMAFRNARYNQEAEMDHHSVYSLITGQLQEIADEIKNSELYKNSWN</sequence>
<reference evidence="1 2" key="1">
    <citation type="submission" date="2018-04" db="EMBL/GenBank/DDBJ databases">
        <title>Complete genome uncultured novel isolate.</title>
        <authorList>
            <person name="Merlino G."/>
        </authorList>
    </citation>
    <scope>NUCLEOTIDE SEQUENCE [LARGE SCALE GENOMIC DNA]</scope>
    <source>
        <strain evidence="2">R1DC9</strain>
    </source>
</reference>
<dbReference type="EMBL" id="CP028923">
    <property type="protein sequence ID" value="QCK16676.1"/>
    <property type="molecule type" value="Genomic_DNA"/>
</dbReference>
<evidence type="ECO:0008006" key="3">
    <source>
        <dbReference type="Google" id="ProtNLM"/>
    </source>
</evidence>
<organism evidence="1 2">
    <name type="scientific">Mangrovivirga cuniculi</name>
    <dbReference type="NCBI Taxonomy" id="2715131"/>
    <lineage>
        <taxon>Bacteria</taxon>
        <taxon>Pseudomonadati</taxon>
        <taxon>Bacteroidota</taxon>
        <taxon>Cytophagia</taxon>
        <taxon>Cytophagales</taxon>
        <taxon>Mangrovivirgaceae</taxon>
        <taxon>Mangrovivirga</taxon>
    </lineage>
</organism>
<protein>
    <recommendedName>
        <fullName evidence="3">DUF86 domain-containing protein</fullName>
    </recommendedName>
</protein>
<dbReference type="OrthoDB" id="955324at2"/>
<accession>A0A4D7JX18</accession>
<gene>
    <name evidence="1" type="ORF">DCC35_19030</name>
</gene>
<evidence type="ECO:0000313" key="1">
    <source>
        <dbReference type="EMBL" id="QCK16676.1"/>
    </source>
</evidence>
<dbReference type="AlphaFoldDB" id="A0A4D7JX18"/>